<evidence type="ECO:0000256" key="1">
    <source>
        <dbReference type="SAM" id="MobiDB-lite"/>
    </source>
</evidence>
<dbReference type="EMBL" id="ML210322">
    <property type="protein sequence ID" value="TFK19867.1"/>
    <property type="molecule type" value="Genomic_DNA"/>
</dbReference>
<sequence length="140" mass="15047">MSFYAGSAGSVGSVVLQPTQGSAYGMPGVQMAPTMQQVPMQMPMQMGVQMAQPMYAAPQQHMQMMPMAVAAPRPQAYYQPAPAMVPMAPMGYPAHRPQVAYGYPGMQMGYYPGPPTVVVSSSRSGHKRRSSRHGGFLGYL</sequence>
<accession>A0A5C3KIZ3</accession>
<dbReference type="AlphaFoldDB" id="A0A5C3KIZ3"/>
<evidence type="ECO:0000313" key="3">
    <source>
        <dbReference type="Proteomes" id="UP000307440"/>
    </source>
</evidence>
<feature type="region of interest" description="Disordered" evidence="1">
    <location>
        <begin position="120"/>
        <end position="140"/>
    </location>
</feature>
<protein>
    <submittedName>
        <fullName evidence="2">Uncharacterized protein</fullName>
    </submittedName>
</protein>
<proteinExistence type="predicted"/>
<dbReference type="Proteomes" id="UP000307440">
    <property type="component" value="Unassembled WGS sequence"/>
</dbReference>
<reference evidence="2 3" key="1">
    <citation type="journal article" date="2019" name="Nat. Ecol. Evol.">
        <title>Megaphylogeny resolves global patterns of mushroom evolution.</title>
        <authorList>
            <person name="Varga T."/>
            <person name="Krizsan K."/>
            <person name="Foldi C."/>
            <person name="Dima B."/>
            <person name="Sanchez-Garcia M."/>
            <person name="Sanchez-Ramirez S."/>
            <person name="Szollosi G.J."/>
            <person name="Szarkandi J.G."/>
            <person name="Papp V."/>
            <person name="Albert L."/>
            <person name="Andreopoulos W."/>
            <person name="Angelini C."/>
            <person name="Antonin V."/>
            <person name="Barry K.W."/>
            <person name="Bougher N.L."/>
            <person name="Buchanan P."/>
            <person name="Buyck B."/>
            <person name="Bense V."/>
            <person name="Catcheside P."/>
            <person name="Chovatia M."/>
            <person name="Cooper J."/>
            <person name="Damon W."/>
            <person name="Desjardin D."/>
            <person name="Finy P."/>
            <person name="Geml J."/>
            <person name="Haridas S."/>
            <person name="Hughes K."/>
            <person name="Justo A."/>
            <person name="Karasinski D."/>
            <person name="Kautmanova I."/>
            <person name="Kiss B."/>
            <person name="Kocsube S."/>
            <person name="Kotiranta H."/>
            <person name="LaButti K.M."/>
            <person name="Lechner B.E."/>
            <person name="Liimatainen K."/>
            <person name="Lipzen A."/>
            <person name="Lukacs Z."/>
            <person name="Mihaltcheva S."/>
            <person name="Morgado L.N."/>
            <person name="Niskanen T."/>
            <person name="Noordeloos M.E."/>
            <person name="Ohm R.A."/>
            <person name="Ortiz-Santana B."/>
            <person name="Ovrebo C."/>
            <person name="Racz N."/>
            <person name="Riley R."/>
            <person name="Savchenko A."/>
            <person name="Shiryaev A."/>
            <person name="Soop K."/>
            <person name="Spirin V."/>
            <person name="Szebenyi C."/>
            <person name="Tomsovsky M."/>
            <person name="Tulloss R.E."/>
            <person name="Uehling J."/>
            <person name="Grigoriev I.V."/>
            <person name="Vagvolgyi C."/>
            <person name="Papp T."/>
            <person name="Martin F.M."/>
            <person name="Miettinen O."/>
            <person name="Hibbett D.S."/>
            <person name="Nagy L.G."/>
        </authorList>
    </citation>
    <scope>NUCLEOTIDE SEQUENCE [LARGE SCALE GENOMIC DNA]</scope>
    <source>
        <strain evidence="2 3">CBS 121175</strain>
    </source>
</reference>
<evidence type="ECO:0000313" key="2">
    <source>
        <dbReference type="EMBL" id="TFK19867.1"/>
    </source>
</evidence>
<organism evidence="2 3">
    <name type="scientific">Coprinopsis marcescibilis</name>
    <name type="common">Agaric fungus</name>
    <name type="synonym">Psathyrella marcescibilis</name>
    <dbReference type="NCBI Taxonomy" id="230819"/>
    <lineage>
        <taxon>Eukaryota</taxon>
        <taxon>Fungi</taxon>
        <taxon>Dikarya</taxon>
        <taxon>Basidiomycota</taxon>
        <taxon>Agaricomycotina</taxon>
        <taxon>Agaricomycetes</taxon>
        <taxon>Agaricomycetidae</taxon>
        <taxon>Agaricales</taxon>
        <taxon>Agaricineae</taxon>
        <taxon>Psathyrellaceae</taxon>
        <taxon>Coprinopsis</taxon>
    </lineage>
</organism>
<name>A0A5C3KIZ3_COPMA</name>
<gene>
    <name evidence="2" type="ORF">FA15DRAFT_674088</name>
</gene>
<keyword evidence="3" id="KW-1185">Reference proteome</keyword>